<accession>A0A6I5ZP08</accession>
<evidence type="ECO:0000313" key="1">
    <source>
        <dbReference type="EMBL" id="QGP91345.1"/>
    </source>
</evidence>
<dbReference type="Proteomes" id="UP000425916">
    <property type="component" value="Chromosome"/>
</dbReference>
<evidence type="ECO:0000313" key="2">
    <source>
        <dbReference type="Proteomes" id="UP000425916"/>
    </source>
</evidence>
<dbReference type="RefSeq" id="WP_156271738.1">
    <property type="nucleotide sequence ID" value="NZ_CP046244.1"/>
</dbReference>
<organism evidence="1 2">
    <name type="scientific">Neomoorella glycerini</name>
    <dbReference type="NCBI Taxonomy" id="55779"/>
    <lineage>
        <taxon>Bacteria</taxon>
        <taxon>Bacillati</taxon>
        <taxon>Bacillota</taxon>
        <taxon>Clostridia</taxon>
        <taxon>Neomoorellales</taxon>
        <taxon>Neomoorellaceae</taxon>
        <taxon>Neomoorella</taxon>
    </lineage>
</organism>
<reference evidence="1 2" key="1">
    <citation type="submission" date="2019-11" db="EMBL/GenBank/DDBJ databases">
        <title>Genome sequence of Moorella glycerini DSM11254.</title>
        <authorList>
            <person name="Poehlein A."/>
            <person name="Boeer T."/>
            <person name="Daniel R."/>
        </authorList>
    </citation>
    <scope>NUCLEOTIDE SEQUENCE [LARGE SCALE GENOMIC DNA]</scope>
    <source>
        <strain evidence="1 2">DSM 11254</strain>
    </source>
</reference>
<proteinExistence type="predicted"/>
<gene>
    <name evidence="1" type="ORF">MGLY_06760</name>
</gene>
<dbReference type="AlphaFoldDB" id="A0A6I5ZP08"/>
<keyword evidence="2" id="KW-1185">Reference proteome</keyword>
<protein>
    <submittedName>
        <fullName evidence="1">Uncharacterized protein</fullName>
    </submittedName>
</protein>
<dbReference type="EMBL" id="CP046244">
    <property type="protein sequence ID" value="QGP91345.1"/>
    <property type="molecule type" value="Genomic_DNA"/>
</dbReference>
<name>A0A6I5ZP08_9FIRM</name>
<dbReference type="OrthoDB" id="1725862at2"/>
<sequence>MRGANALYEGHRLMLPGLKDRASATCMGCRYYALILGREENKPACLATLDLYLTGERRVPVELQARDFIWLAGKEALVKAVAKVRPERQACGFYCPRG</sequence>